<feature type="region of interest" description="Disordered" evidence="2">
    <location>
        <begin position="386"/>
        <end position="479"/>
    </location>
</feature>
<protein>
    <submittedName>
        <fullName evidence="3">Uncharacterized protein</fullName>
    </submittedName>
</protein>
<keyword evidence="1" id="KW-0175">Coiled coil</keyword>
<evidence type="ECO:0000313" key="3">
    <source>
        <dbReference type="EMBL" id="KAJ7737671.1"/>
    </source>
</evidence>
<evidence type="ECO:0000256" key="2">
    <source>
        <dbReference type="SAM" id="MobiDB-lite"/>
    </source>
</evidence>
<feature type="compositionally biased region" description="Polar residues" evidence="2">
    <location>
        <begin position="441"/>
        <end position="451"/>
    </location>
</feature>
<feature type="compositionally biased region" description="Polar residues" evidence="2">
    <location>
        <begin position="405"/>
        <end position="414"/>
    </location>
</feature>
<gene>
    <name evidence="3" type="ORF">B0H16DRAFT_1762119</name>
</gene>
<evidence type="ECO:0000256" key="1">
    <source>
        <dbReference type="SAM" id="Coils"/>
    </source>
</evidence>
<name>A0AAD7I8U9_9AGAR</name>
<proteinExistence type="predicted"/>
<evidence type="ECO:0000313" key="4">
    <source>
        <dbReference type="Proteomes" id="UP001215598"/>
    </source>
</evidence>
<comment type="caution">
    <text evidence="3">The sequence shown here is derived from an EMBL/GenBank/DDBJ whole genome shotgun (WGS) entry which is preliminary data.</text>
</comment>
<organism evidence="3 4">
    <name type="scientific">Mycena metata</name>
    <dbReference type="NCBI Taxonomy" id="1033252"/>
    <lineage>
        <taxon>Eukaryota</taxon>
        <taxon>Fungi</taxon>
        <taxon>Dikarya</taxon>
        <taxon>Basidiomycota</taxon>
        <taxon>Agaricomycotina</taxon>
        <taxon>Agaricomycetes</taxon>
        <taxon>Agaricomycetidae</taxon>
        <taxon>Agaricales</taxon>
        <taxon>Marasmiineae</taxon>
        <taxon>Mycenaceae</taxon>
        <taxon>Mycena</taxon>
    </lineage>
</organism>
<feature type="compositionally biased region" description="Acidic residues" evidence="2">
    <location>
        <begin position="420"/>
        <end position="433"/>
    </location>
</feature>
<feature type="compositionally biased region" description="Basic and acidic residues" evidence="2">
    <location>
        <begin position="389"/>
        <end position="398"/>
    </location>
</feature>
<feature type="coiled-coil region" evidence="1">
    <location>
        <begin position="199"/>
        <end position="226"/>
    </location>
</feature>
<accession>A0AAD7I8U9</accession>
<keyword evidence="4" id="KW-1185">Reference proteome</keyword>
<dbReference type="AlphaFoldDB" id="A0AAD7I8U9"/>
<dbReference type="EMBL" id="JARKIB010000115">
    <property type="protein sequence ID" value="KAJ7737671.1"/>
    <property type="molecule type" value="Genomic_DNA"/>
</dbReference>
<sequence length="636" mass="72486">MGPDQLTDIKFRLAFDNIDKVATYDIACEYYAKLKERFRACPDLLDVADIIDRIRWGIPALHVTGHKSDYGGSLLAIGQQTWRARTPSQQWSPSGYAIDNANDWNWKKIVNIHVSLYDDLLSATKLFREKRTHFIGLSVSHREKLPEWDLNNGDILVPLQKAIYDHMITNLENFETTEIPTNEVACFLKEGIKIQANQRKIVDALVKDAEHDLQETKKEIATRRSKLTTELTKWRDVRDSIMTMPDVTELMGAPQVCEVECEKLWLPSDFTPEQRVALGSTMIALAEEEGKLREGEAYDLIRKLQTACKGLSALEDRKRLEKGQKSATAAGEQVLDARRRRDELIKAYNSVRQAMISLGTLLESTDPANDQFPVLTVKDTFMKSRRRERALGDSRRGDGMLYTRTGITAGSKISNAPAPDEGDGEDSEQELEEPEPKRSRPNTGGSVQMSTRTKRTPAQKRAEKDLNRTDPNPANKNGWLWELRRPSNMTDTEMRDWETEGDRVQWARAEGEMDRFQEQVEIKLAEFLRCLAAFDFNTRAWNHLGGMPDQKPGYAERANETAHMWARLTEQCREHLISAGFKFALEPDFNLVSYLEGEREKSDQCLRERGIIPRDKRAEAVLFAAARGEIKLPAAK</sequence>
<reference evidence="3" key="1">
    <citation type="submission" date="2023-03" db="EMBL/GenBank/DDBJ databases">
        <title>Massive genome expansion in bonnet fungi (Mycena s.s.) driven by repeated elements and novel gene families across ecological guilds.</title>
        <authorList>
            <consortium name="Lawrence Berkeley National Laboratory"/>
            <person name="Harder C.B."/>
            <person name="Miyauchi S."/>
            <person name="Viragh M."/>
            <person name="Kuo A."/>
            <person name="Thoen E."/>
            <person name="Andreopoulos B."/>
            <person name="Lu D."/>
            <person name="Skrede I."/>
            <person name="Drula E."/>
            <person name="Henrissat B."/>
            <person name="Morin E."/>
            <person name="Kohler A."/>
            <person name="Barry K."/>
            <person name="LaButti K."/>
            <person name="Morin E."/>
            <person name="Salamov A."/>
            <person name="Lipzen A."/>
            <person name="Mereny Z."/>
            <person name="Hegedus B."/>
            <person name="Baldrian P."/>
            <person name="Stursova M."/>
            <person name="Weitz H."/>
            <person name="Taylor A."/>
            <person name="Grigoriev I.V."/>
            <person name="Nagy L.G."/>
            <person name="Martin F."/>
            <person name="Kauserud H."/>
        </authorList>
    </citation>
    <scope>NUCLEOTIDE SEQUENCE</scope>
    <source>
        <strain evidence="3">CBHHK182m</strain>
    </source>
</reference>
<dbReference type="Proteomes" id="UP001215598">
    <property type="component" value="Unassembled WGS sequence"/>
</dbReference>